<evidence type="ECO:0000256" key="2">
    <source>
        <dbReference type="ARBA" id="ARBA00023163"/>
    </source>
</evidence>
<evidence type="ECO:0000256" key="1">
    <source>
        <dbReference type="ARBA" id="ARBA00023015"/>
    </source>
</evidence>
<dbReference type="eggNOG" id="COG5662">
    <property type="taxonomic scope" value="Bacteria"/>
</dbReference>
<dbReference type="PATRIC" id="fig|1224164.3.peg.1076"/>
<dbReference type="KEGG" id="cvt:B843_05395"/>
<name>W5Y0M0_9CORY</name>
<feature type="region of interest" description="Disordered" evidence="3">
    <location>
        <begin position="122"/>
        <end position="144"/>
    </location>
</feature>
<evidence type="ECO:0000313" key="5">
    <source>
        <dbReference type="EMBL" id="AHI22464.1"/>
    </source>
</evidence>
<dbReference type="AlphaFoldDB" id="W5Y0M0"/>
<keyword evidence="2" id="KW-0804">Transcription</keyword>
<accession>W5Y0M0</accession>
<gene>
    <name evidence="5" type="ORF">B843_05395</name>
</gene>
<feature type="compositionally biased region" description="Basic residues" evidence="3">
    <location>
        <begin position="131"/>
        <end position="144"/>
    </location>
</feature>
<organism evidence="5 6">
    <name type="scientific">Corynebacterium vitaeruminis DSM 20294</name>
    <dbReference type="NCBI Taxonomy" id="1224164"/>
    <lineage>
        <taxon>Bacteria</taxon>
        <taxon>Bacillati</taxon>
        <taxon>Actinomycetota</taxon>
        <taxon>Actinomycetes</taxon>
        <taxon>Mycobacteriales</taxon>
        <taxon>Corynebacteriaceae</taxon>
        <taxon>Corynebacterium</taxon>
    </lineage>
</organism>
<keyword evidence="6" id="KW-1185">Reference proteome</keyword>
<sequence length="144" mass="16171">MRFDRDYLRAEATKLKQRAASRKSAAKEFASVEHLNPEAVAAFVDNELSPMAAHRARIHMVHCEECREEVARQRVASERLRSATCREVHASSDLVAKLTQIAQSCPTGPSAEELEEKSKSFLAKLDAMTRTKPKVRGKKKKHGK</sequence>
<feature type="domain" description="Putative zinc-finger" evidence="4">
    <location>
        <begin position="38"/>
        <end position="67"/>
    </location>
</feature>
<dbReference type="EMBL" id="CP004353">
    <property type="protein sequence ID" value="AHI22464.1"/>
    <property type="molecule type" value="Genomic_DNA"/>
</dbReference>
<dbReference type="Gene3D" id="1.10.10.1320">
    <property type="entry name" value="Anti-sigma factor, zinc-finger domain"/>
    <property type="match status" value="1"/>
</dbReference>
<dbReference type="InterPro" id="IPR027383">
    <property type="entry name" value="Znf_put"/>
</dbReference>
<protein>
    <submittedName>
        <fullName evidence="5">Anti-sigma factor CseE</fullName>
    </submittedName>
</protein>
<reference evidence="5 6" key="1">
    <citation type="submission" date="2013-02" db="EMBL/GenBank/DDBJ databases">
        <title>The complete genome sequence of Corynebacterium vitaeruminis DSM 20294.</title>
        <authorList>
            <person name="Ruckert C."/>
            <person name="Albersmeier A."/>
            <person name="Kalinowski J."/>
        </authorList>
    </citation>
    <scope>NUCLEOTIDE SEQUENCE [LARGE SCALE GENOMIC DNA]</scope>
    <source>
        <strain evidence="6">ATCC 10234</strain>
    </source>
</reference>
<dbReference type="Proteomes" id="UP000019222">
    <property type="component" value="Chromosome"/>
</dbReference>
<dbReference type="HOGENOM" id="CLU_137221_2_0_11"/>
<evidence type="ECO:0000256" key="3">
    <source>
        <dbReference type="SAM" id="MobiDB-lite"/>
    </source>
</evidence>
<proteinExistence type="predicted"/>
<keyword evidence="1" id="KW-0805">Transcription regulation</keyword>
<evidence type="ECO:0000259" key="4">
    <source>
        <dbReference type="Pfam" id="PF13490"/>
    </source>
</evidence>
<dbReference type="RefSeq" id="WP_025252499.1">
    <property type="nucleotide sequence ID" value="NZ_CP004353.1"/>
</dbReference>
<dbReference type="InterPro" id="IPR041916">
    <property type="entry name" value="Anti_sigma_zinc_sf"/>
</dbReference>
<dbReference type="STRING" id="1224164.B843_05395"/>
<evidence type="ECO:0000313" key="6">
    <source>
        <dbReference type="Proteomes" id="UP000019222"/>
    </source>
</evidence>
<dbReference type="Pfam" id="PF13490">
    <property type="entry name" value="zf-HC2"/>
    <property type="match status" value="1"/>
</dbReference>